<dbReference type="InterPro" id="IPR006047">
    <property type="entry name" value="GH13_cat_dom"/>
</dbReference>
<comment type="caution">
    <text evidence="6">The sequence shown here is derived from an EMBL/GenBank/DDBJ whole genome shotgun (WGS) entry which is preliminary data.</text>
</comment>
<dbReference type="InterPro" id="IPR017853">
    <property type="entry name" value="GH"/>
</dbReference>
<dbReference type="EMBL" id="SAWZ01000002">
    <property type="protein sequence ID" value="RXR07074.1"/>
    <property type="molecule type" value="Genomic_DNA"/>
</dbReference>
<dbReference type="GO" id="GO:0046872">
    <property type="term" value="F:metal ion binding"/>
    <property type="evidence" value="ECO:0007669"/>
    <property type="project" value="UniProtKB-KW"/>
</dbReference>
<dbReference type="PANTHER" id="PTHR10357">
    <property type="entry name" value="ALPHA-AMYLASE FAMILY MEMBER"/>
    <property type="match status" value="1"/>
</dbReference>
<dbReference type="Gene3D" id="3.20.20.80">
    <property type="entry name" value="Glycosidases"/>
    <property type="match status" value="1"/>
</dbReference>
<feature type="region of interest" description="Disordered" evidence="4">
    <location>
        <begin position="103"/>
        <end position="122"/>
    </location>
</feature>
<dbReference type="PROSITE" id="PS51257">
    <property type="entry name" value="PROKAR_LIPOPROTEIN"/>
    <property type="match status" value="1"/>
</dbReference>
<evidence type="ECO:0000259" key="5">
    <source>
        <dbReference type="SMART" id="SM00642"/>
    </source>
</evidence>
<accession>A0A4Q1JWT2</accession>
<keyword evidence="7" id="KW-1185">Reference proteome</keyword>
<dbReference type="InterPro" id="IPR013780">
    <property type="entry name" value="Glyco_hydro_b"/>
</dbReference>
<protein>
    <recommendedName>
        <fullName evidence="5">Glycosyl hydrolase family 13 catalytic domain-containing protein</fullName>
    </recommendedName>
</protein>
<keyword evidence="3" id="KW-0732">Signal</keyword>
<proteinExistence type="predicted"/>
<feature type="domain" description="Glycosyl hydrolase family 13 catalytic" evidence="5">
    <location>
        <begin position="93"/>
        <end position="512"/>
    </location>
</feature>
<dbReference type="PANTHER" id="PTHR10357:SF215">
    <property type="entry name" value="ALPHA-AMYLASE 1"/>
    <property type="match status" value="1"/>
</dbReference>
<dbReference type="Pfam" id="PF00128">
    <property type="entry name" value="Alpha-amylase"/>
    <property type="match status" value="1"/>
</dbReference>
<name>A0A4Q1JWT2_9GAMM</name>
<dbReference type="OrthoDB" id="9805159at2"/>
<dbReference type="SMART" id="SM00642">
    <property type="entry name" value="Aamy"/>
    <property type="match status" value="1"/>
</dbReference>
<dbReference type="Gene3D" id="2.60.40.1180">
    <property type="entry name" value="Golgi alpha-mannosidase II"/>
    <property type="match status" value="1"/>
</dbReference>
<evidence type="ECO:0000256" key="3">
    <source>
        <dbReference type="ARBA" id="ARBA00022729"/>
    </source>
</evidence>
<evidence type="ECO:0000256" key="4">
    <source>
        <dbReference type="SAM" id="MobiDB-lite"/>
    </source>
</evidence>
<gene>
    <name evidence="6" type="ORF">EPA99_03870</name>
</gene>
<evidence type="ECO:0000313" key="7">
    <source>
        <dbReference type="Proteomes" id="UP000289784"/>
    </source>
</evidence>
<organism evidence="6 7">
    <name type="scientific">Pseudoxanthomonas composti</name>
    <dbReference type="NCBI Taxonomy" id="2137479"/>
    <lineage>
        <taxon>Bacteria</taxon>
        <taxon>Pseudomonadati</taxon>
        <taxon>Pseudomonadota</taxon>
        <taxon>Gammaproteobacteria</taxon>
        <taxon>Lysobacterales</taxon>
        <taxon>Lysobacteraceae</taxon>
        <taxon>Pseudoxanthomonas</taxon>
    </lineage>
</organism>
<evidence type="ECO:0000256" key="1">
    <source>
        <dbReference type="ARBA" id="ARBA00001913"/>
    </source>
</evidence>
<sequence length="614" mass="68102">MSGHRPRHLDAYVFMPCTFGLGACALVACPRQSWEECAVMSMRKRFQGPRRAKCCAARGALRAALLFPLAAGAQTPGALHVPSPDWRDAVIYFVMIDRFADGDPGNNDQGKGEYDPRDHRRYSGGDLRGVQQRLDYIQGLGATAVWITPPVANQWWNPDTRYGGYHGYWATDFSAVDAHYGTLADYQALSRALHGRGMYLVQDIVVNHTANFIRYDRRWKAGEPARGFSLITDSQGQHAPTQAPFDRNDARDPVQRSEAIYHWTPDITDYEVRDQYVNWQLAGLDDLNTENPVVRRAMRQTYGDWIRKVGVDAFRVDTALHVPEDFFEDFMHAGDAQAPGIATVARQTGRERFIAFGEAFKVDKAFQDTQARRIEVYATPAADGTRRLDSVLNFSLYGATLDVFAKRQPTAELAWRIDNMMQVHARPHLMPSFVDNHDVDRFLASGSQAALKQALLAIMTLPGIPVIYYGTEQGFDKRRPAMFATGVDAGGRDHYDTQAPLYRYLHEAIALRRSHPVLSRGTPRVLASDAKAAGVLAYTMQHEGHQLLVAFNTADKAQVLTLPAGSFSASARMHSVFAIHGATPDQAADAQGGLQTLLPPGAGQVWEVEGPAAR</sequence>
<dbReference type="SUPFAM" id="SSF51445">
    <property type="entry name" value="(Trans)glycosidases"/>
    <property type="match status" value="1"/>
</dbReference>
<dbReference type="GO" id="GO:0005975">
    <property type="term" value="P:carbohydrate metabolic process"/>
    <property type="evidence" value="ECO:0007669"/>
    <property type="project" value="InterPro"/>
</dbReference>
<feature type="compositionally biased region" description="Basic and acidic residues" evidence="4">
    <location>
        <begin position="110"/>
        <end position="122"/>
    </location>
</feature>
<dbReference type="Proteomes" id="UP000289784">
    <property type="component" value="Unassembled WGS sequence"/>
</dbReference>
<evidence type="ECO:0000313" key="6">
    <source>
        <dbReference type="EMBL" id="RXR07074.1"/>
    </source>
</evidence>
<keyword evidence="2" id="KW-0479">Metal-binding</keyword>
<dbReference type="SUPFAM" id="SSF51011">
    <property type="entry name" value="Glycosyl hydrolase domain"/>
    <property type="match status" value="1"/>
</dbReference>
<evidence type="ECO:0000256" key="2">
    <source>
        <dbReference type="ARBA" id="ARBA00022723"/>
    </source>
</evidence>
<comment type="cofactor">
    <cofactor evidence="1">
        <name>Ca(2+)</name>
        <dbReference type="ChEBI" id="CHEBI:29108"/>
    </cofactor>
</comment>
<reference evidence="6 7" key="1">
    <citation type="submission" date="2019-01" db="EMBL/GenBank/DDBJ databases">
        <title>Pseudoxanthomonas composti sp. nov., isolated from compost.</title>
        <authorList>
            <person name="Yang G."/>
        </authorList>
    </citation>
    <scope>NUCLEOTIDE SEQUENCE [LARGE SCALE GENOMIC DNA]</scope>
    <source>
        <strain evidence="6 7">GSS15</strain>
    </source>
</reference>
<dbReference type="AlphaFoldDB" id="A0A4Q1JWT2"/>